<evidence type="ECO:0000259" key="3">
    <source>
        <dbReference type="PROSITE" id="PS50977"/>
    </source>
</evidence>
<reference evidence="4" key="1">
    <citation type="submission" date="2023-08" db="EMBL/GenBank/DDBJ databases">
        <title>The draft genome of Tsukamurella strandjordii strain 050030.</title>
        <authorList>
            <person name="Zhao F."/>
            <person name="Feng Y."/>
            <person name="Zong Z."/>
        </authorList>
    </citation>
    <scope>NUCLEOTIDE SEQUENCE</scope>
    <source>
        <strain evidence="4">050030</strain>
    </source>
</reference>
<dbReference type="SUPFAM" id="SSF48498">
    <property type="entry name" value="Tetracyclin repressor-like, C-terminal domain"/>
    <property type="match status" value="1"/>
</dbReference>
<dbReference type="InterPro" id="IPR009057">
    <property type="entry name" value="Homeodomain-like_sf"/>
</dbReference>
<comment type="caution">
    <text evidence="4">The sequence shown here is derived from an EMBL/GenBank/DDBJ whole genome shotgun (WGS) entry which is preliminary data.</text>
</comment>
<keyword evidence="5" id="KW-1185">Reference proteome</keyword>
<accession>A0AA90SFQ2</accession>
<dbReference type="RefSeq" id="WP_305110204.1">
    <property type="nucleotide sequence ID" value="NZ_JAUTIX010000001.1"/>
</dbReference>
<organism evidence="4 5">
    <name type="scientific">Tsukamurella strandjordii</name>
    <dbReference type="NCBI Taxonomy" id="147577"/>
    <lineage>
        <taxon>Bacteria</taxon>
        <taxon>Bacillati</taxon>
        <taxon>Actinomycetota</taxon>
        <taxon>Actinomycetes</taxon>
        <taxon>Mycobacteriales</taxon>
        <taxon>Tsukamurellaceae</taxon>
        <taxon>Tsukamurella</taxon>
    </lineage>
</organism>
<dbReference type="SUPFAM" id="SSF46689">
    <property type="entry name" value="Homeodomain-like"/>
    <property type="match status" value="1"/>
</dbReference>
<evidence type="ECO:0000313" key="4">
    <source>
        <dbReference type="EMBL" id="MDP0396834.1"/>
    </source>
</evidence>
<feature type="domain" description="HTH tetR-type" evidence="3">
    <location>
        <begin position="9"/>
        <end position="69"/>
    </location>
</feature>
<dbReference type="Proteomes" id="UP001178281">
    <property type="component" value="Unassembled WGS sequence"/>
</dbReference>
<evidence type="ECO:0000313" key="5">
    <source>
        <dbReference type="Proteomes" id="UP001178281"/>
    </source>
</evidence>
<name>A0AA90SFQ2_9ACTN</name>
<protein>
    <submittedName>
        <fullName evidence="4">TetR/AcrR family transcriptional regulator</fullName>
    </submittedName>
</protein>
<keyword evidence="1 2" id="KW-0238">DNA-binding</keyword>
<feature type="DNA-binding region" description="H-T-H motif" evidence="2">
    <location>
        <begin position="32"/>
        <end position="51"/>
    </location>
</feature>
<proteinExistence type="predicted"/>
<dbReference type="GO" id="GO:0003677">
    <property type="term" value="F:DNA binding"/>
    <property type="evidence" value="ECO:0007669"/>
    <property type="project" value="UniProtKB-UniRule"/>
</dbReference>
<dbReference type="PROSITE" id="PS50977">
    <property type="entry name" value="HTH_TETR_2"/>
    <property type="match status" value="1"/>
</dbReference>
<dbReference type="Gene3D" id="1.10.357.10">
    <property type="entry name" value="Tetracycline Repressor, domain 2"/>
    <property type="match status" value="1"/>
</dbReference>
<dbReference type="InterPro" id="IPR001647">
    <property type="entry name" value="HTH_TetR"/>
</dbReference>
<dbReference type="EMBL" id="JAUTIX010000001">
    <property type="protein sequence ID" value="MDP0396834.1"/>
    <property type="molecule type" value="Genomic_DNA"/>
</dbReference>
<dbReference type="AlphaFoldDB" id="A0AA90SFQ2"/>
<evidence type="ECO:0000256" key="1">
    <source>
        <dbReference type="ARBA" id="ARBA00023125"/>
    </source>
</evidence>
<sequence>MDSLEQRQHARRRTMLDTGVALLGGPDGGAVSVRAVCRTTGITERYFYEAFGNRDEFVRAVYDDVSARAQEVLVDAVRGTPETKDVAAAAVAAFVDLVVDRPDLGRVLLLAPYRESALAEYGLGHMPGFFAVVGAALPPQVDEQSRRLASVGMVGAMTALFTEYLSGRLEIERDDLVRFCATMLRSYLMPPIDRP</sequence>
<dbReference type="InterPro" id="IPR036271">
    <property type="entry name" value="Tet_transcr_reg_TetR-rel_C_sf"/>
</dbReference>
<evidence type="ECO:0000256" key="2">
    <source>
        <dbReference type="PROSITE-ProRule" id="PRU00335"/>
    </source>
</evidence>
<gene>
    <name evidence="4" type="ORF">Q7X28_02730</name>
</gene>